<feature type="chain" id="PRO_5033366857" evidence="1">
    <location>
        <begin position="22"/>
        <end position="522"/>
    </location>
</feature>
<evidence type="ECO:0000313" key="2">
    <source>
        <dbReference type="EMBL" id="SVP90612.1"/>
    </source>
</evidence>
<dbReference type="PANTHER" id="PTHR45759">
    <property type="entry name" value="NUCLEOLAR GTP-BINDING PROTEIN 1"/>
    <property type="match status" value="1"/>
</dbReference>
<dbReference type="VEuPathDB" id="PiroplasmaDB:TA15450"/>
<dbReference type="InterPro" id="IPR027417">
    <property type="entry name" value="P-loop_NTPase"/>
</dbReference>
<reference evidence="2" key="1">
    <citation type="submission" date="2018-07" db="EMBL/GenBank/DDBJ databases">
        <authorList>
            <person name="Quirk P.G."/>
            <person name="Krulwich T.A."/>
        </authorList>
    </citation>
    <scope>NUCLEOTIDE SEQUENCE</scope>
    <source>
        <strain evidence="2">Anand</strain>
    </source>
</reference>
<accession>A0A3B0MM86</accession>
<protein>
    <submittedName>
        <fullName evidence="2">50S ribosome-binding GTPase, putative</fullName>
    </submittedName>
</protein>
<evidence type="ECO:0000256" key="1">
    <source>
        <dbReference type="SAM" id="SignalP"/>
    </source>
</evidence>
<dbReference type="SUPFAM" id="SSF52540">
    <property type="entry name" value="P-loop containing nucleoside triphosphate hydrolases"/>
    <property type="match status" value="1"/>
</dbReference>
<name>A0A3B0MM86_THEAN</name>
<keyword evidence="1" id="KW-0732">Signal</keyword>
<dbReference type="EMBL" id="UIVT01000002">
    <property type="protein sequence ID" value="SVP90612.1"/>
    <property type="molecule type" value="Genomic_DNA"/>
</dbReference>
<sequence length="522" mass="60516">MKILLINYLSFITVISRITIAYNCKIIDGVCNLRRTLINLKRSENKTLMPYRKYNLSFIGLNNNFLNNVLVKKYICDGLFSLEQAQEPSQIGSTSEISKEEYDIFPDITPIENGGETLVFSDFSDLYKDLTIPVKSDQSPDKPETTSEGFDKFTDDELDREFILEESVYSLSKRLFVKKLFKKLPQIVDTKPFLVRSKAYVKGKVGSKCDLSMFDSNKVKTAEIKEKPFEDIKSILPGVFTGLHTLKHTKKRIIRELKVKLDLYVKAITSQLKNITNFYGQLLKYIHPFQYTMLKTCLHELYSTGKSKISFDKLMGELELAKKQIIFRGNDINKQIGNIKKCRHAFNFVKENIFELDLLYSSFQNLYDHYKQYSTVLTGLPLVDIEKPIISIIGHVNVGKTTLFNKLSLGLIFTDLKDHVEIISDSLGLRWSNLKNNFKKLNKEGKVADYKFTTRGINLSILTYKVNNFIYEGQVIDTPGLLWRQGHTNYNPYEKLTVSSYLNYYFLVFCLERFTFRSYILF</sequence>
<proteinExistence type="predicted"/>
<feature type="signal peptide" evidence="1">
    <location>
        <begin position="1"/>
        <end position="21"/>
    </location>
</feature>
<gene>
    <name evidence="2" type="ORF">TAT_000132100</name>
    <name evidence="3" type="ORF">TAV_000132200</name>
</gene>
<organism evidence="2">
    <name type="scientific">Theileria annulata</name>
    <dbReference type="NCBI Taxonomy" id="5874"/>
    <lineage>
        <taxon>Eukaryota</taxon>
        <taxon>Sar</taxon>
        <taxon>Alveolata</taxon>
        <taxon>Apicomplexa</taxon>
        <taxon>Aconoidasida</taxon>
        <taxon>Piroplasmida</taxon>
        <taxon>Theileriidae</taxon>
        <taxon>Theileria</taxon>
    </lineage>
</organism>
<evidence type="ECO:0000313" key="3">
    <source>
        <dbReference type="EMBL" id="SVP91130.1"/>
    </source>
</evidence>
<dbReference type="Gene3D" id="3.40.50.300">
    <property type="entry name" value="P-loop containing nucleotide triphosphate hydrolases"/>
    <property type="match status" value="1"/>
</dbReference>
<dbReference type="AlphaFoldDB" id="A0A3B0MM86"/>
<dbReference type="EMBL" id="UIVS01000002">
    <property type="protein sequence ID" value="SVP91130.1"/>
    <property type="molecule type" value="Genomic_DNA"/>
</dbReference>